<dbReference type="EMBL" id="BFAA01013352">
    <property type="protein sequence ID" value="GCB79440.1"/>
    <property type="molecule type" value="Genomic_DNA"/>
</dbReference>
<dbReference type="AlphaFoldDB" id="A0A401Q258"/>
<dbReference type="OrthoDB" id="392925at2759"/>
<dbReference type="GO" id="GO:0005730">
    <property type="term" value="C:nucleolus"/>
    <property type="evidence" value="ECO:0007669"/>
    <property type="project" value="UniProtKB-SubCell"/>
</dbReference>
<evidence type="ECO:0000256" key="11">
    <source>
        <dbReference type="SAM" id="MobiDB-lite"/>
    </source>
</evidence>
<keyword evidence="7" id="KW-0694">RNA-binding</keyword>
<sequence length="866" mass="96869">MAGVAASSGHRPKAQACRPLAATGAPPAPADGWQARAGGQGDISDEFAVCSDKQHYLESRKAAIQELFKVVLVISVPLSMVHYLSQSPDSQQIWVQLKGKREQVRKAKEYIKGVCNPEFRQIECYPKDMHCIFAGAKGSFLKCLIQDTCADISMASAGVITITGGTEAVIMAKTRIQQFVQLFKDNQSLPNRRESSIKKNFKHFVELHDDKYTMDLLLLPSSVKEELLNLAQDVLHHAELIDLTLEPDDNSQIINHDAFNSSQGTENSEAQSKDLPSIEEARKQAGTPISELAQQMDTMLAQVTEKVFAPETEQTCCEASSAGKERLSCKRRSSSNEDRHTKRQFSGDVDDFAANITTTKVPCNNLVTDDPYVCDLIEQQDNQLEEDSTDTTPEMEFNMLVEFFRTMGYPTDIIKRVVIEMGQNEEPMLLLKRIVEESKHLDEEQTAGVHQVAVPSSSSANSMNEPKKNPQREKRLGSCTIRTVQSEGSNIECKPVANYLQDQSKNETIHPVDVALVSNAQGNTDEVLKMSAPSRLINDTEKFYPVRFCNNDLVTERRLLNESDIVARGSSEQPRMPVSSNQKMGRSVTGVQRFHDLLKSPYKLTLTSDPGKPNLKHIIIDGSNIAMAHGMKKIFSCRGIAIAVECFWNRGHRKITVFVPQWRTKRDAKITEQHFLTELEDLGVLSFTPARTVCGVRIASHDDRFLLHLAEKTGGIIVTNDNLKEFVYESPVWKTIIQDGLLQYTFVGDIFMVPDDPLGRHGPGLEAFLHHAGACRNLPERANVMPGQNMPFTAAPAILPFITKQPLIPPFRSKEETEQLKQELLKIFPEFRQRQKIDQILAAHPHMRDPNALSAMVLDQEEIALQ</sequence>
<dbReference type="STRING" id="75743.A0A401Q258"/>
<evidence type="ECO:0000259" key="13">
    <source>
        <dbReference type="Pfam" id="PF23050"/>
    </source>
</evidence>
<dbReference type="InterPro" id="IPR056630">
    <property type="entry name" value="KH_N4BP1_2nd"/>
</dbReference>
<feature type="domain" description="N4BP1 second type I KH-domain" evidence="14">
    <location>
        <begin position="117"/>
        <end position="233"/>
    </location>
</feature>
<feature type="region of interest" description="Disordered" evidence="11">
    <location>
        <begin position="444"/>
        <end position="475"/>
    </location>
</feature>
<gene>
    <name evidence="17" type="ORF">scyTo_0018752</name>
</gene>
<evidence type="ECO:0000256" key="9">
    <source>
        <dbReference type="ARBA" id="ARBA00038274"/>
    </source>
</evidence>
<feature type="domain" description="N4BP1 first type I KH-domain" evidence="13">
    <location>
        <begin position="45"/>
        <end position="116"/>
    </location>
</feature>
<accession>A0A401Q258</accession>
<keyword evidence="18" id="KW-1185">Reference proteome</keyword>
<dbReference type="Pfam" id="PF23052">
    <property type="entry name" value="KH_N4BP1_2nd"/>
    <property type="match status" value="1"/>
</dbReference>
<dbReference type="GO" id="GO:0045087">
    <property type="term" value="P:innate immune response"/>
    <property type="evidence" value="ECO:0007669"/>
    <property type="project" value="UniProtKB-KW"/>
</dbReference>
<dbReference type="InterPro" id="IPR056629">
    <property type="entry name" value="KH_N4BP1_1st"/>
</dbReference>
<dbReference type="GO" id="GO:0003723">
    <property type="term" value="F:RNA binding"/>
    <property type="evidence" value="ECO:0007669"/>
    <property type="project" value="UniProtKB-KW"/>
</dbReference>
<dbReference type="GO" id="GO:0016787">
    <property type="term" value="F:hydrolase activity"/>
    <property type="evidence" value="ECO:0007669"/>
    <property type="project" value="UniProtKB-KW"/>
</dbReference>
<keyword evidence="6" id="KW-0391">Immunity</keyword>
<dbReference type="Pfam" id="PF23054">
    <property type="entry name" value="UBA_N4BP1_C"/>
    <property type="match status" value="1"/>
</dbReference>
<feature type="domain" description="N4BP1 UBA-like" evidence="15">
    <location>
        <begin position="396"/>
        <end position="437"/>
    </location>
</feature>
<feature type="compositionally biased region" description="Basic and acidic residues" evidence="11">
    <location>
        <begin position="465"/>
        <end position="475"/>
    </location>
</feature>
<dbReference type="GO" id="GO:0032435">
    <property type="term" value="P:negative regulation of proteasomal ubiquitin-dependent protein catabolic process"/>
    <property type="evidence" value="ECO:0007669"/>
    <property type="project" value="TreeGrafter"/>
</dbReference>
<feature type="domain" description="RNase NYN" evidence="12">
    <location>
        <begin position="615"/>
        <end position="766"/>
    </location>
</feature>
<keyword evidence="5" id="KW-0378">Hydrolase</keyword>
<evidence type="ECO:0000313" key="17">
    <source>
        <dbReference type="EMBL" id="GCB79440.1"/>
    </source>
</evidence>
<evidence type="ECO:0000259" key="15">
    <source>
        <dbReference type="Pfam" id="PF23053"/>
    </source>
</evidence>
<dbReference type="InterPro" id="IPR021869">
    <property type="entry name" value="RNase_Zc3h12_NYN"/>
</dbReference>
<evidence type="ECO:0000256" key="10">
    <source>
        <dbReference type="ARBA" id="ARBA00039336"/>
    </source>
</evidence>
<dbReference type="InterPro" id="IPR036612">
    <property type="entry name" value="KH_dom_type_1_sf"/>
</dbReference>
<keyword evidence="8" id="KW-0539">Nucleus</keyword>
<evidence type="ECO:0000259" key="12">
    <source>
        <dbReference type="Pfam" id="PF11977"/>
    </source>
</evidence>
<evidence type="ECO:0000256" key="1">
    <source>
        <dbReference type="ARBA" id="ARBA00004322"/>
    </source>
</evidence>
<dbReference type="InterPro" id="IPR056578">
    <property type="entry name" value="UBA_N4BP1_C"/>
</dbReference>
<feature type="region of interest" description="Disordered" evidence="11">
    <location>
        <begin position="252"/>
        <end position="275"/>
    </location>
</feature>
<feature type="compositionally biased region" description="Polar residues" evidence="11">
    <location>
        <begin position="252"/>
        <end position="270"/>
    </location>
</feature>
<dbReference type="PANTHER" id="PTHR12876:SF26">
    <property type="entry name" value="NEDD4-BINDING PROTEIN 1"/>
    <property type="match status" value="1"/>
</dbReference>
<dbReference type="SUPFAM" id="SSF54791">
    <property type="entry name" value="Eukaryotic type KH-domain (KH-domain type I)"/>
    <property type="match status" value="1"/>
</dbReference>
<evidence type="ECO:0000259" key="14">
    <source>
        <dbReference type="Pfam" id="PF23052"/>
    </source>
</evidence>
<evidence type="ECO:0000256" key="8">
    <source>
        <dbReference type="ARBA" id="ARBA00023242"/>
    </source>
</evidence>
<comment type="similarity">
    <text evidence="9">Belongs to the N4BP1 family.</text>
</comment>
<dbReference type="CDD" id="cd09032">
    <property type="entry name" value="KH-I_N4BP1_like_rpt1"/>
    <property type="match status" value="1"/>
</dbReference>
<reference evidence="17 18" key="1">
    <citation type="journal article" date="2018" name="Nat. Ecol. Evol.">
        <title>Shark genomes provide insights into elasmobranch evolution and the origin of vertebrates.</title>
        <authorList>
            <person name="Hara Y"/>
            <person name="Yamaguchi K"/>
            <person name="Onimaru K"/>
            <person name="Kadota M"/>
            <person name="Koyanagi M"/>
            <person name="Keeley SD"/>
            <person name="Tatsumi K"/>
            <person name="Tanaka K"/>
            <person name="Motone F"/>
            <person name="Kageyama Y"/>
            <person name="Nozu R"/>
            <person name="Adachi N"/>
            <person name="Nishimura O"/>
            <person name="Nakagawa R"/>
            <person name="Tanegashima C"/>
            <person name="Kiyatake I"/>
            <person name="Matsumoto R"/>
            <person name="Murakumo K"/>
            <person name="Nishida K"/>
            <person name="Terakita A"/>
            <person name="Kuratani S"/>
            <person name="Sato K"/>
            <person name="Hyodo S Kuraku.S."/>
        </authorList>
    </citation>
    <scope>NUCLEOTIDE SEQUENCE [LARGE SCALE GENOMIC DNA]</scope>
</reference>
<dbReference type="FunFam" id="3.40.50.11980:FF:000001">
    <property type="entry name" value="ZC3H12A isoform 1"/>
    <property type="match status" value="1"/>
</dbReference>
<evidence type="ECO:0000313" key="18">
    <source>
        <dbReference type="Proteomes" id="UP000288216"/>
    </source>
</evidence>
<evidence type="ECO:0000259" key="16">
    <source>
        <dbReference type="Pfam" id="PF23054"/>
    </source>
</evidence>
<evidence type="ECO:0000256" key="2">
    <source>
        <dbReference type="ARBA" id="ARBA00004604"/>
    </source>
</evidence>
<keyword evidence="3" id="KW-0399">Innate immunity</keyword>
<dbReference type="Gene3D" id="3.40.50.11980">
    <property type="match status" value="1"/>
</dbReference>
<comment type="caution">
    <text evidence="17">The sequence shown here is derived from an EMBL/GenBank/DDBJ whole genome shotgun (WGS) entry which is preliminary data.</text>
</comment>
<evidence type="ECO:0000256" key="5">
    <source>
        <dbReference type="ARBA" id="ARBA00022801"/>
    </source>
</evidence>
<dbReference type="Pfam" id="PF23053">
    <property type="entry name" value="UBA_N4BP1"/>
    <property type="match status" value="1"/>
</dbReference>
<evidence type="ECO:0000256" key="4">
    <source>
        <dbReference type="ARBA" id="ARBA00022722"/>
    </source>
</evidence>
<evidence type="ECO:0000256" key="3">
    <source>
        <dbReference type="ARBA" id="ARBA00022588"/>
    </source>
</evidence>
<dbReference type="Pfam" id="PF11977">
    <property type="entry name" value="RNase_Zc3h12a"/>
    <property type="match status" value="1"/>
</dbReference>
<feature type="domain" description="N4BP1 C-terminal UBA" evidence="16">
    <location>
        <begin position="812"/>
        <end position="859"/>
    </location>
</feature>
<dbReference type="Proteomes" id="UP000288216">
    <property type="component" value="Unassembled WGS sequence"/>
</dbReference>
<dbReference type="GO" id="GO:0031397">
    <property type="term" value="P:negative regulation of protein ubiquitination"/>
    <property type="evidence" value="ECO:0007669"/>
    <property type="project" value="TreeGrafter"/>
</dbReference>
<feature type="compositionally biased region" description="Polar residues" evidence="11">
    <location>
        <begin position="454"/>
        <end position="464"/>
    </location>
</feature>
<organism evidence="17 18">
    <name type="scientific">Scyliorhinus torazame</name>
    <name type="common">Cloudy catshark</name>
    <name type="synonym">Catulus torazame</name>
    <dbReference type="NCBI Taxonomy" id="75743"/>
    <lineage>
        <taxon>Eukaryota</taxon>
        <taxon>Metazoa</taxon>
        <taxon>Chordata</taxon>
        <taxon>Craniata</taxon>
        <taxon>Vertebrata</taxon>
        <taxon>Chondrichthyes</taxon>
        <taxon>Elasmobranchii</taxon>
        <taxon>Galeomorphii</taxon>
        <taxon>Galeoidea</taxon>
        <taxon>Carcharhiniformes</taxon>
        <taxon>Scyliorhinidae</taxon>
        <taxon>Scyliorhinus</taxon>
    </lineage>
</organism>
<proteinExistence type="inferred from homology"/>
<evidence type="ECO:0000256" key="6">
    <source>
        <dbReference type="ARBA" id="ARBA00022859"/>
    </source>
</evidence>
<dbReference type="InterPro" id="IPR056631">
    <property type="entry name" value="UBA_N4BP1"/>
</dbReference>
<dbReference type="CDD" id="cd18728">
    <property type="entry name" value="PIN_N4BP1-like"/>
    <property type="match status" value="1"/>
</dbReference>
<evidence type="ECO:0000256" key="7">
    <source>
        <dbReference type="ARBA" id="ARBA00022884"/>
    </source>
</evidence>
<dbReference type="PANTHER" id="PTHR12876">
    <property type="entry name" value="N4BP1-RELATED"/>
    <property type="match status" value="1"/>
</dbReference>
<dbReference type="GO" id="GO:0004518">
    <property type="term" value="F:nuclease activity"/>
    <property type="evidence" value="ECO:0007669"/>
    <property type="project" value="UniProtKB-KW"/>
</dbReference>
<protein>
    <recommendedName>
        <fullName evidence="10">NEDD4-binding protein 1</fullName>
    </recommendedName>
</protein>
<name>A0A401Q258_SCYTO</name>
<comment type="subcellular location">
    <subcellularLocation>
        <location evidence="1">Nucleus</location>
        <location evidence="1">PML body</location>
    </subcellularLocation>
    <subcellularLocation>
        <location evidence="2">Nucleus</location>
        <location evidence="2">Nucleolus</location>
    </subcellularLocation>
</comment>
<keyword evidence="4" id="KW-0540">Nuclease</keyword>
<dbReference type="OMA" id="QPMAHRI"/>
<dbReference type="GO" id="GO:0016605">
    <property type="term" value="C:PML body"/>
    <property type="evidence" value="ECO:0007669"/>
    <property type="project" value="UniProtKB-SubCell"/>
</dbReference>
<dbReference type="InterPro" id="IPR051101">
    <property type="entry name" value="ZC3H12/N4BP1_RNase_Reg"/>
</dbReference>
<dbReference type="Pfam" id="PF23050">
    <property type="entry name" value="KH_N4BP1_1st"/>
    <property type="match status" value="1"/>
</dbReference>